<dbReference type="RefSeq" id="WP_184114214.1">
    <property type="nucleotide sequence ID" value="NZ_JACHFK010000010.1"/>
</dbReference>
<accession>A0A7W8KH41</accession>
<dbReference type="Gene3D" id="1.10.10.10">
    <property type="entry name" value="Winged helix-like DNA-binding domain superfamily/Winged helix DNA-binding domain"/>
    <property type="match status" value="1"/>
</dbReference>
<evidence type="ECO:0000313" key="2">
    <source>
        <dbReference type="Proteomes" id="UP000539473"/>
    </source>
</evidence>
<comment type="caution">
    <text evidence="1">The sequence shown here is derived from an EMBL/GenBank/DDBJ whole genome shotgun (WGS) entry which is preliminary data.</text>
</comment>
<protein>
    <recommendedName>
        <fullName evidence="3">ArsR family transcriptional regulator</fullName>
    </recommendedName>
</protein>
<name>A0A7W8KH41_9DEIO</name>
<evidence type="ECO:0000313" key="1">
    <source>
        <dbReference type="EMBL" id="MBB5378087.1"/>
    </source>
</evidence>
<sequence length="220" mass="24300">MPHYDGSSGLFQVHDARQAELLFDERTRRLLAPFVGHDRTASQVAALLGTPLNSLLRGVRLLLDAGLLTVTREEKRAGRPVRHYRAVAERFALPYALTPAETPEALLAAEHAGPEARLRQGLVGAGLELVRQQQGVVGVHAVMDGPRLVLRNAVGPDAPWNFLDPAAPAMVDYWLEDLRLDFEEAKALQAELCELFARYRRRTGQQAYTLRLALAPQAPT</sequence>
<dbReference type="Proteomes" id="UP000539473">
    <property type="component" value="Unassembled WGS sequence"/>
</dbReference>
<evidence type="ECO:0008006" key="3">
    <source>
        <dbReference type="Google" id="ProtNLM"/>
    </source>
</evidence>
<dbReference type="AlphaFoldDB" id="A0A7W8KH41"/>
<dbReference type="InterPro" id="IPR036390">
    <property type="entry name" value="WH_DNA-bd_sf"/>
</dbReference>
<proteinExistence type="predicted"/>
<dbReference type="SUPFAM" id="SSF46785">
    <property type="entry name" value="Winged helix' DNA-binding domain"/>
    <property type="match status" value="1"/>
</dbReference>
<dbReference type="InterPro" id="IPR036388">
    <property type="entry name" value="WH-like_DNA-bd_sf"/>
</dbReference>
<reference evidence="1 2" key="1">
    <citation type="submission" date="2020-08" db="EMBL/GenBank/DDBJ databases">
        <title>Genomic Encyclopedia of Type Strains, Phase IV (KMG-IV): sequencing the most valuable type-strain genomes for metagenomic binning, comparative biology and taxonomic classification.</title>
        <authorList>
            <person name="Goeker M."/>
        </authorList>
    </citation>
    <scope>NUCLEOTIDE SEQUENCE [LARGE SCALE GENOMIC DNA]</scope>
    <source>
        <strain evidence="1 2">DSM 27521</strain>
    </source>
</reference>
<gene>
    <name evidence="1" type="ORF">HNQ07_003588</name>
</gene>
<organism evidence="1 2">
    <name type="scientific">Deinococcus metalli</name>
    <dbReference type="NCBI Taxonomy" id="1141878"/>
    <lineage>
        <taxon>Bacteria</taxon>
        <taxon>Thermotogati</taxon>
        <taxon>Deinococcota</taxon>
        <taxon>Deinococci</taxon>
        <taxon>Deinococcales</taxon>
        <taxon>Deinococcaceae</taxon>
        <taxon>Deinococcus</taxon>
    </lineage>
</organism>
<dbReference type="EMBL" id="JACHFK010000010">
    <property type="protein sequence ID" value="MBB5378087.1"/>
    <property type="molecule type" value="Genomic_DNA"/>
</dbReference>